<proteinExistence type="predicted"/>
<dbReference type="PROSITE" id="PS50112">
    <property type="entry name" value="PAS"/>
    <property type="match status" value="1"/>
</dbReference>
<dbReference type="InterPro" id="IPR035965">
    <property type="entry name" value="PAS-like_dom_sf"/>
</dbReference>
<dbReference type="InterPro" id="IPR029016">
    <property type="entry name" value="GAF-like_dom_sf"/>
</dbReference>
<dbReference type="Pfam" id="PF02518">
    <property type="entry name" value="HATPase_c"/>
    <property type="match status" value="1"/>
</dbReference>
<dbReference type="EMBL" id="JEMA01000492">
    <property type="protein sequence ID" value="KYF69186.1"/>
    <property type="molecule type" value="Genomic_DNA"/>
</dbReference>
<evidence type="ECO:0000256" key="3">
    <source>
        <dbReference type="ARBA" id="ARBA00022553"/>
    </source>
</evidence>
<dbReference type="InterPro" id="IPR000700">
    <property type="entry name" value="PAS-assoc_C"/>
</dbReference>
<dbReference type="Pfam" id="PF13185">
    <property type="entry name" value="GAF_2"/>
    <property type="match status" value="1"/>
</dbReference>
<evidence type="ECO:0000256" key="7">
    <source>
        <dbReference type="SAM" id="MobiDB-lite"/>
    </source>
</evidence>
<name>A0A150QND4_SORCE</name>
<dbReference type="GO" id="GO:0030295">
    <property type="term" value="F:protein kinase activator activity"/>
    <property type="evidence" value="ECO:0007669"/>
    <property type="project" value="TreeGrafter"/>
</dbReference>
<dbReference type="CDD" id="cd00130">
    <property type="entry name" value="PAS"/>
    <property type="match status" value="1"/>
</dbReference>
<accession>A0A150QND4</accession>
<dbReference type="EC" id="2.7.13.3" evidence="2"/>
<evidence type="ECO:0000313" key="12">
    <source>
        <dbReference type="Proteomes" id="UP000075260"/>
    </source>
</evidence>
<dbReference type="SUPFAM" id="SSF55781">
    <property type="entry name" value="GAF domain-like"/>
    <property type="match status" value="1"/>
</dbReference>
<evidence type="ECO:0000256" key="6">
    <source>
        <dbReference type="ARBA" id="ARBA00023136"/>
    </source>
</evidence>
<keyword evidence="5 11" id="KW-0418">Kinase</keyword>
<protein>
    <recommendedName>
        <fullName evidence="2">histidine kinase</fullName>
        <ecNumber evidence="2">2.7.13.3</ecNumber>
    </recommendedName>
</protein>
<dbReference type="Pfam" id="PF08448">
    <property type="entry name" value="PAS_4"/>
    <property type="match status" value="1"/>
</dbReference>
<evidence type="ECO:0000259" key="9">
    <source>
        <dbReference type="PROSITE" id="PS50112"/>
    </source>
</evidence>
<dbReference type="PANTHER" id="PTHR42878">
    <property type="entry name" value="TWO-COMPONENT HISTIDINE KINASE"/>
    <property type="match status" value="1"/>
</dbReference>
<dbReference type="InterPro" id="IPR013656">
    <property type="entry name" value="PAS_4"/>
</dbReference>
<dbReference type="GO" id="GO:0000156">
    <property type="term" value="F:phosphorelay response regulator activity"/>
    <property type="evidence" value="ECO:0007669"/>
    <property type="project" value="TreeGrafter"/>
</dbReference>
<dbReference type="Pfam" id="PF00512">
    <property type="entry name" value="HisKA"/>
    <property type="match status" value="1"/>
</dbReference>
<dbReference type="SMART" id="SM00388">
    <property type="entry name" value="HisKA"/>
    <property type="match status" value="1"/>
</dbReference>
<dbReference type="InterPro" id="IPR003594">
    <property type="entry name" value="HATPase_dom"/>
</dbReference>
<dbReference type="Gene3D" id="3.30.450.20">
    <property type="entry name" value="PAS domain"/>
    <property type="match status" value="1"/>
</dbReference>
<dbReference type="SUPFAM" id="SSF47384">
    <property type="entry name" value="Homodimeric domain of signal transducing histidine kinase"/>
    <property type="match status" value="1"/>
</dbReference>
<organism evidence="11 12">
    <name type="scientific">Sorangium cellulosum</name>
    <name type="common">Polyangium cellulosum</name>
    <dbReference type="NCBI Taxonomy" id="56"/>
    <lineage>
        <taxon>Bacteria</taxon>
        <taxon>Pseudomonadati</taxon>
        <taxon>Myxococcota</taxon>
        <taxon>Polyangia</taxon>
        <taxon>Polyangiales</taxon>
        <taxon>Polyangiaceae</taxon>
        <taxon>Sorangium</taxon>
    </lineage>
</organism>
<comment type="catalytic activity">
    <reaction evidence="1">
        <text>ATP + protein L-histidine = ADP + protein N-phospho-L-histidine.</text>
        <dbReference type="EC" id="2.7.13.3"/>
    </reaction>
</comment>
<feature type="domain" description="Histidine kinase" evidence="8">
    <location>
        <begin position="380"/>
        <end position="591"/>
    </location>
</feature>
<dbReference type="SMART" id="SM00065">
    <property type="entry name" value="GAF"/>
    <property type="match status" value="1"/>
</dbReference>
<dbReference type="SUPFAM" id="SSF55874">
    <property type="entry name" value="ATPase domain of HSP90 chaperone/DNA topoisomerase II/histidine kinase"/>
    <property type="match status" value="1"/>
</dbReference>
<dbReference type="InterPro" id="IPR036890">
    <property type="entry name" value="HATPase_C_sf"/>
</dbReference>
<dbReference type="GO" id="GO:0007234">
    <property type="term" value="P:osmosensory signaling via phosphorelay pathway"/>
    <property type="evidence" value="ECO:0007669"/>
    <property type="project" value="TreeGrafter"/>
</dbReference>
<dbReference type="PROSITE" id="PS50109">
    <property type="entry name" value="HIS_KIN"/>
    <property type="match status" value="1"/>
</dbReference>
<dbReference type="NCBIfam" id="TIGR00229">
    <property type="entry name" value="sensory_box"/>
    <property type="match status" value="1"/>
</dbReference>
<dbReference type="PANTHER" id="PTHR42878:SF15">
    <property type="entry name" value="BACTERIOPHYTOCHROME"/>
    <property type="match status" value="1"/>
</dbReference>
<feature type="compositionally biased region" description="Low complexity" evidence="7">
    <location>
        <begin position="23"/>
        <end position="38"/>
    </location>
</feature>
<dbReference type="SUPFAM" id="SSF55785">
    <property type="entry name" value="PYP-like sensor domain (PAS domain)"/>
    <property type="match status" value="1"/>
</dbReference>
<dbReference type="GO" id="GO:0000155">
    <property type="term" value="F:phosphorelay sensor kinase activity"/>
    <property type="evidence" value="ECO:0007669"/>
    <property type="project" value="InterPro"/>
</dbReference>
<dbReference type="InterPro" id="IPR003661">
    <property type="entry name" value="HisK_dim/P_dom"/>
</dbReference>
<sequence>MATRSMENTDSHAHQGKAEPLDATRPPASPAAAHAGDASRQGAGGELRERGPQGPHGSHEDCALLDAFFQATTAGLGVIDRDLRVVRLNQALADINGIPLEAHLGKTIPELLPEMGDAIVAPLRRVLETGEALSAEVTGRTRASDRPRAWIVNYAPVRSKGGQIVAVGAIVLDITERKQMETKLQEEGETLELLNRAGKMLAAELDLEKLVQAVTDAATRLSGAQFGAFFYNVTNAEGKSYTLYTISGVSRDHFSGFPMPRNTDVFAPTFNGEGVVRLDDVTRDPRYGNSAPYHGMPKGHLPVVSYLAVPVISRSGSVIGGLFFGHPARGVFTERAERLVVGLAAQAAIAMDNAHLFRRAQHLIQALERSNQELDRFAYVASHDLKAPLRAIANLSQWIEDDLADQVTPETRQHIALLRSRVVRLEALIEGILRYSRAGRARDKPETVDVRRLLHEVLALLTIPEGASIEIEAGMPTLFTERVPLEQVFLNLIGNALKYADRPDARVEVRGRDLGDLWEFSVKDNGPGIAPQYHQKVWEIFQTLNPRDNVEGTGIGLSIVQKIVLSKGGHAWVESEKGAGATFFFTWPRHESDATGSAR</sequence>
<gene>
    <name evidence="11" type="ORF">BE15_20320</name>
</gene>
<feature type="compositionally biased region" description="Basic and acidic residues" evidence="7">
    <location>
        <begin position="7"/>
        <end position="22"/>
    </location>
</feature>
<dbReference type="AlphaFoldDB" id="A0A150QND4"/>
<dbReference type="InterPro" id="IPR036097">
    <property type="entry name" value="HisK_dim/P_sf"/>
</dbReference>
<dbReference type="InterPro" id="IPR005467">
    <property type="entry name" value="His_kinase_dom"/>
</dbReference>
<feature type="domain" description="PAS" evidence="9">
    <location>
        <begin position="61"/>
        <end position="130"/>
    </location>
</feature>
<dbReference type="InterPro" id="IPR004358">
    <property type="entry name" value="Sig_transdc_His_kin-like_C"/>
</dbReference>
<feature type="region of interest" description="Disordered" evidence="7">
    <location>
        <begin position="1"/>
        <end position="59"/>
    </location>
</feature>
<comment type="caution">
    <text evidence="11">The sequence shown here is derived from an EMBL/GenBank/DDBJ whole genome shotgun (WGS) entry which is preliminary data.</text>
</comment>
<dbReference type="PROSITE" id="PS50113">
    <property type="entry name" value="PAC"/>
    <property type="match status" value="1"/>
</dbReference>
<dbReference type="Gene3D" id="3.30.565.10">
    <property type="entry name" value="Histidine kinase-like ATPase, C-terminal domain"/>
    <property type="match status" value="1"/>
</dbReference>
<dbReference type="Gene3D" id="3.30.450.40">
    <property type="match status" value="1"/>
</dbReference>
<dbReference type="InterPro" id="IPR003018">
    <property type="entry name" value="GAF"/>
</dbReference>
<evidence type="ECO:0000313" key="11">
    <source>
        <dbReference type="EMBL" id="KYF69186.1"/>
    </source>
</evidence>
<feature type="compositionally biased region" description="Basic and acidic residues" evidence="7">
    <location>
        <begin position="46"/>
        <end position="59"/>
    </location>
</feature>
<dbReference type="Gene3D" id="1.10.287.130">
    <property type="match status" value="1"/>
</dbReference>
<evidence type="ECO:0000256" key="5">
    <source>
        <dbReference type="ARBA" id="ARBA00022777"/>
    </source>
</evidence>
<keyword evidence="3" id="KW-0597">Phosphoprotein</keyword>
<dbReference type="PRINTS" id="PR00344">
    <property type="entry name" value="BCTRLSENSOR"/>
</dbReference>
<dbReference type="InterPro" id="IPR050351">
    <property type="entry name" value="BphY/WalK/GraS-like"/>
</dbReference>
<feature type="domain" description="PAC" evidence="10">
    <location>
        <begin position="135"/>
        <end position="186"/>
    </location>
</feature>
<reference evidence="11 12" key="1">
    <citation type="submission" date="2014-02" db="EMBL/GenBank/DDBJ databases">
        <title>The small core and large imbalanced accessory genome model reveals a collaborative survival strategy of Sorangium cellulosum strains in nature.</title>
        <authorList>
            <person name="Han K."/>
            <person name="Peng R."/>
            <person name="Blom J."/>
            <person name="Li Y.-Z."/>
        </authorList>
    </citation>
    <scope>NUCLEOTIDE SEQUENCE [LARGE SCALE GENOMIC DNA]</scope>
    <source>
        <strain evidence="11 12">So0008-312</strain>
    </source>
</reference>
<dbReference type="SMART" id="SM00387">
    <property type="entry name" value="HATPase_c"/>
    <property type="match status" value="1"/>
</dbReference>
<dbReference type="InterPro" id="IPR000014">
    <property type="entry name" value="PAS"/>
</dbReference>
<dbReference type="CDD" id="cd00082">
    <property type="entry name" value="HisKA"/>
    <property type="match status" value="1"/>
</dbReference>
<keyword evidence="6" id="KW-0472">Membrane</keyword>
<evidence type="ECO:0000256" key="2">
    <source>
        <dbReference type="ARBA" id="ARBA00012438"/>
    </source>
</evidence>
<dbReference type="GO" id="GO:0016020">
    <property type="term" value="C:membrane"/>
    <property type="evidence" value="ECO:0007669"/>
    <property type="project" value="UniProtKB-SubCell"/>
</dbReference>
<keyword evidence="4" id="KW-0808">Transferase</keyword>
<dbReference type="Proteomes" id="UP000075260">
    <property type="component" value="Unassembled WGS sequence"/>
</dbReference>
<evidence type="ECO:0000259" key="10">
    <source>
        <dbReference type="PROSITE" id="PS50113"/>
    </source>
</evidence>
<evidence type="ECO:0000259" key="8">
    <source>
        <dbReference type="PROSITE" id="PS50109"/>
    </source>
</evidence>
<evidence type="ECO:0000256" key="4">
    <source>
        <dbReference type="ARBA" id="ARBA00022679"/>
    </source>
</evidence>
<evidence type="ECO:0000256" key="1">
    <source>
        <dbReference type="ARBA" id="ARBA00000085"/>
    </source>
</evidence>